<evidence type="ECO:0000313" key="12">
    <source>
        <dbReference type="EMBL" id="HHP81926.1"/>
    </source>
</evidence>
<comment type="caution">
    <text evidence="12">The sequence shown here is derived from an EMBL/GenBank/DDBJ whole genome shotgun (WGS) entry which is preliminary data.</text>
</comment>
<feature type="domain" description="Radical SAM core" evidence="11">
    <location>
        <begin position="36"/>
        <end position="257"/>
    </location>
</feature>
<name>A0A7C5XKS3_9CREN</name>
<reference evidence="12" key="1">
    <citation type="journal article" date="2020" name="mSystems">
        <title>Genome- and Community-Level Interaction Insights into Carbon Utilization and Element Cycling Functions of Hydrothermarchaeota in Hydrothermal Sediment.</title>
        <authorList>
            <person name="Zhou Z."/>
            <person name="Liu Y."/>
            <person name="Xu W."/>
            <person name="Pan J."/>
            <person name="Luo Z.H."/>
            <person name="Li M."/>
        </authorList>
    </citation>
    <scope>NUCLEOTIDE SEQUENCE [LARGE SCALE GENOMIC DNA]</scope>
    <source>
        <strain evidence="12">SpSt-1121</strain>
    </source>
</reference>
<dbReference type="SUPFAM" id="SSF102114">
    <property type="entry name" value="Radical SAM enzymes"/>
    <property type="match status" value="1"/>
</dbReference>
<gene>
    <name evidence="12" type="ORF">ENM84_04595</name>
</gene>
<evidence type="ECO:0000256" key="5">
    <source>
        <dbReference type="ARBA" id="ARBA00022691"/>
    </source>
</evidence>
<keyword evidence="8" id="KW-0411">Iron-sulfur</keyword>
<keyword evidence="4" id="KW-0004">4Fe-4S</keyword>
<dbReference type="Pfam" id="PF04055">
    <property type="entry name" value="Radical_SAM"/>
    <property type="match status" value="1"/>
</dbReference>
<keyword evidence="5" id="KW-0949">S-adenosyl-L-methionine</keyword>
<comment type="pathway">
    <text evidence="2">Cofactor biosynthesis; Fe-Mo cofactor biosynthesis.</text>
</comment>
<evidence type="ECO:0000256" key="10">
    <source>
        <dbReference type="ARBA" id="ARBA00023239"/>
    </source>
</evidence>
<dbReference type="EMBL" id="DRZI01000194">
    <property type="protein sequence ID" value="HHP81926.1"/>
    <property type="molecule type" value="Genomic_DNA"/>
</dbReference>
<keyword evidence="6" id="KW-0479">Metal-binding</keyword>
<evidence type="ECO:0000256" key="9">
    <source>
        <dbReference type="ARBA" id="ARBA00023231"/>
    </source>
</evidence>
<evidence type="ECO:0000256" key="1">
    <source>
        <dbReference type="ARBA" id="ARBA00001966"/>
    </source>
</evidence>
<dbReference type="Gene3D" id="3.20.20.70">
    <property type="entry name" value="Aldolase class I"/>
    <property type="match status" value="1"/>
</dbReference>
<dbReference type="PANTHER" id="PTHR43787:SF13">
    <property type="entry name" value="FEMO COFACTOR BIOSYNTHESIS PROTEIN NIFB"/>
    <property type="match status" value="1"/>
</dbReference>
<comment type="similarity">
    <text evidence="3">Belongs to the radical SAM superfamily. NifB family.</text>
</comment>
<dbReference type="CDD" id="cd01335">
    <property type="entry name" value="Radical_SAM"/>
    <property type="match status" value="1"/>
</dbReference>
<comment type="cofactor">
    <cofactor evidence="1">
        <name>[4Fe-4S] cluster</name>
        <dbReference type="ChEBI" id="CHEBI:49883"/>
    </cofactor>
</comment>
<organism evidence="12">
    <name type="scientific">Ignisphaera aggregans</name>
    <dbReference type="NCBI Taxonomy" id="334771"/>
    <lineage>
        <taxon>Archaea</taxon>
        <taxon>Thermoproteota</taxon>
        <taxon>Thermoprotei</taxon>
        <taxon>Desulfurococcales</taxon>
        <taxon>Desulfurococcaceae</taxon>
        <taxon>Ignisphaera</taxon>
    </lineage>
</organism>
<dbReference type="InterPro" id="IPR013785">
    <property type="entry name" value="Aldolase_TIM"/>
</dbReference>
<dbReference type="GO" id="GO:0051539">
    <property type="term" value="F:4 iron, 4 sulfur cluster binding"/>
    <property type="evidence" value="ECO:0007669"/>
    <property type="project" value="UniProtKB-KW"/>
</dbReference>
<sequence>MESLKGYNPFKLWENIAKTVSREINGVEERKYYRFRGGRWYGGIATGDVVGCNLRCKFCWSWRYSHIVDKGFFYSPQKVFENLIDIASSKRYRYVRLSGGEPTLSWSHLIDLLKLFNETKYLFILETNGLLIGSDERYAKQLANYRVIVRVSFKGATAEEFYMLTGADPIFFEYQFKALKNMANNGMKPGEDFYPAIMLSFSTDESYLSFKKRLTEIDPVLATYIDEEYVILYPHVIEILDRYRLKPKVAYKPNGIPSSMI</sequence>
<dbReference type="InterPro" id="IPR058240">
    <property type="entry name" value="rSAM_sf"/>
</dbReference>
<dbReference type="AlphaFoldDB" id="A0A7C5XKS3"/>
<evidence type="ECO:0000256" key="2">
    <source>
        <dbReference type="ARBA" id="ARBA00005155"/>
    </source>
</evidence>
<evidence type="ECO:0000256" key="6">
    <source>
        <dbReference type="ARBA" id="ARBA00022723"/>
    </source>
</evidence>
<keyword evidence="10" id="KW-0456">Lyase</keyword>
<evidence type="ECO:0000256" key="8">
    <source>
        <dbReference type="ARBA" id="ARBA00023014"/>
    </source>
</evidence>
<dbReference type="GO" id="GO:0016829">
    <property type="term" value="F:lyase activity"/>
    <property type="evidence" value="ECO:0007669"/>
    <property type="project" value="UniProtKB-KW"/>
</dbReference>
<keyword evidence="7" id="KW-0408">Iron</keyword>
<evidence type="ECO:0000256" key="3">
    <source>
        <dbReference type="ARBA" id="ARBA00006804"/>
    </source>
</evidence>
<dbReference type="SFLD" id="SFLDS00029">
    <property type="entry name" value="Radical_SAM"/>
    <property type="match status" value="1"/>
</dbReference>
<evidence type="ECO:0000256" key="4">
    <source>
        <dbReference type="ARBA" id="ARBA00022485"/>
    </source>
</evidence>
<evidence type="ECO:0000256" key="7">
    <source>
        <dbReference type="ARBA" id="ARBA00023004"/>
    </source>
</evidence>
<dbReference type="PROSITE" id="PS51918">
    <property type="entry name" value="RADICAL_SAM"/>
    <property type="match status" value="1"/>
</dbReference>
<proteinExistence type="inferred from homology"/>
<evidence type="ECO:0000259" key="11">
    <source>
        <dbReference type="PROSITE" id="PS51918"/>
    </source>
</evidence>
<protein>
    <submittedName>
        <fullName evidence="12">Radical SAM protein</fullName>
    </submittedName>
</protein>
<dbReference type="PANTHER" id="PTHR43787">
    <property type="entry name" value="FEMO COFACTOR BIOSYNTHESIS PROTEIN NIFB-RELATED"/>
    <property type="match status" value="1"/>
</dbReference>
<keyword evidence="9" id="KW-0535">Nitrogen fixation</keyword>
<dbReference type="InterPro" id="IPR007197">
    <property type="entry name" value="rSAM"/>
</dbReference>
<accession>A0A7C5XKS3</accession>
<dbReference type="GO" id="GO:0046872">
    <property type="term" value="F:metal ion binding"/>
    <property type="evidence" value="ECO:0007669"/>
    <property type="project" value="UniProtKB-KW"/>
</dbReference>